<gene>
    <name evidence="2" type="ORF">H5410_050963</name>
</gene>
<organism evidence="2 3">
    <name type="scientific">Solanum commersonii</name>
    <name type="common">Commerson's wild potato</name>
    <name type="synonym">Commerson's nightshade</name>
    <dbReference type="NCBI Taxonomy" id="4109"/>
    <lineage>
        <taxon>Eukaryota</taxon>
        <taxon>Viridiplantae</taxon>
        <taxon>Streptophyta</taxon>
        <taxon>Embryophyta</taxon>
        <taxon>Tracheophyta</taxon>
        <taxon>Spermatophyta</taxon>
        <taxon>Magnoliopsida</taxon>
        <taxon>eudicotyledons</taxon>
        <taxon>Gunneridae</taxon>
        <taxon>Pentapetalae</taxon>
        <taxon>asterids</taxon>
        <taxon>lamiids</taxon>
        <taxon>Solanales</taxon>
        <taxon>Solanaceae</taxon>
        <taxon>Solanoideae</taxon>
        <taxon>Solaneae</taxon>
        <taxon>Solanum</taxon>
    </lineage>
</organism>
<feature type="compositionally biased region" description="Polar residues" evidence="1">
    <location>
        <begin position="252"/>
        <end position="266"/>
    </location>
</feature>
<feature type="region of interest" description="Disordered" evidence="1">
    <location>
        <begin position="214"/>
        <end position="299"/>
    </location>
</feature>
<evidence type="ECO:0008006" key="4">
    <source>
        <dbReference type="Google" id="ProtNLM"/>
    </source>
</evidence>
<dbReference type="EMBL" id="JACXVP010000010">
    <property type="protein sequence ID" value="KAG5580336.1"/>
    <property type="molecule type" value="Genomic_DNA"/>
</dbReference>
<evidence type="ECO:0000313" key="3">
    <source>
        <dbReference type="Proteomes" id="UP000824120"/>
    </source>
</evidence>
<evidence type="ECO:0000313" key="2">
    <source>
        <dbReference type="EMBL" id="KAG5580336.1"/>
    </source>
</evidence>
<dbReference type="AlphaFoldDB" id="A0A9J5WZI8"/>
<dbReference type="InterPro" id="IPR040256">
    <property type="entry name" value="At4g02000-like"/>
</dbReference>
<dbReference type="PANTHER" id="PTHR31286:SF177">
    <property type="entry name" value="ENDONUCLEASE_EXONUCLEASE_PHOSPHATASE"/>
    <property type="match status" value="1"/>
</dbReference>
<feature type="compositionally biased region" description="Polar residues" evidence="1">
    <location>
        <begin position="225"/>
        <end position="244"/>
    </location>
</feature>
<dbReference type="OrthoDB" id="10466904at2759"/>
<proteinExistence type="predicted"/>
<protein>
    <recommendedName>
        <fullName evidence="4">CCHC-type domain-containing protein</fullName>
    </recommendedName>
</protein>
<evidence type="ECO:0000256" key="1">
    <source>
        <dbReference type="SAM" id="MobiDB-lite"/>
    </source>
</evidence>
<accession>A0A9J5WZI8</accession>
<feature type="region of interest" description="Disordered" evidence="1">
    <location>
        <begin position="100"/>
        <end position="141"/>
    </location>
</feature>
<keyword evidence="3" id="KW-1185">Reference proteome</keyword>
<dbReference type="PANTHER" id="PTHR31286">
    <property type="entry name" value="GLYCINE-RICH CELL WALL STRUCTURAL PROTEIN 1.8-LIKE"/>
    <property type="match status" value="1"/>
</dbReference>
<name>A0A9J5WZI8_SOLCO</name>
<comment type="caution">
    <text evidence="2">The sequence shown here is derived from an EMBL/GenBank/DDBJ whole genome shotgun (WGS) entry which is preliminary data.</text>
</comment>
<reference evidence="2 3" key="1">
    <citation type="submission" date="2020-09" db="EMBL/GenBank/DDBJ databases">
        <title>De no assembly of potato wild relative species, Solanum commersonii.</title>
        <authorList>
            <person name="Cho K."/>
        </authorList>
    </citation>
    <scope>NUCLEOTIDE SEQUENCE [LARGE SCALE GENOMIC DNA]</scope>
    <source>
        <strain evidence="2">LZ3.2</strain>
        <tissue evidence="2">Leaf</tissue>
    </source>
</reference>
<sequence>MQKTRGSVAKVRVQIDITKERPQHVWLGFSEKDPNLGKWQIIEYEDVPSYCIYCKHQGHVIGECPQKEKDEVIKKKRAGGCKEKSGKIEYSIPQRFSITGSNQGEHAAANKPARQGHKRGKSYQQGSDMAVQTKRKTNITNKIKDKVKCSIHRYKKQAGGPTAQKHQKIATSGMTSNTHVNVNEITVIDFNPHPLLKFGGGRLDVQEKTLNLQEGDPMGREFNQAPATTPNDNPQHQEMGQQTWEKGKDTPKQQVHINKEGNNQPKGSMAKDMGNKASTSKQIHTPKSKNKPSKEGGSC</sequence>
<dbReference type="Proteomes" id="UP000824120">
    <property type="component" value="Chromosome 10"/>
</dbReference>